<gene>
    <name evidence="1" type="ORF">SVUK_LOCUS7129</name>
</gene>
<dbReference type="Gene3D" id="2.60.120.260">
    <property type="entry name" value="Galactose-binding domain-like"/>
    <property type="match status" value="1"/>
</dbReference>
<protein>
    <submittedName>
        <fullName evidence="1">Uncharacterized protein</fullName>
    </submittedName>
</protein>
<evidence type="ECO:0000313" key="1">
    <source>
        <dbReference type="EMBL" id="VDM72131.1"/>
    </source>
</evidence>
<sequence length="111" mass="12635">MAKEATDTFLNTTGWGKGILAHSRTSGTCSFFSVKKYYSILPTQHTLYVPADFVRAGSNTLMLMELEGTKTCQKDDCTVSFIDHPVFVWEKIYDYEEWFRLTIVPMMCGAI</sequence>
<evidence type="ECO:0000313" key="2">
    <source>
        <dbReference type="Proteomes" id="UP000270094"/>
    </source>
</evidence>
<dbReference type="Proteomes" id="UP000270094">
    <property type="component" value="Unassembled WGS sequence"/>
</dbReference>
<name>A0A3P7IG04_STRVU</name>
<dbReference type="OrthoDB" id="1657402at2759"/>
<reference evidence="1 2" key="1">
    <citation type="submission" date="2018-11" db="EMBL/GenBank/DDBJ databases">
        <authorList>
            <consortium name="Pathogen Informatics"/>
        </authorList>
    </citation>
    <scope>NUCLEOTIDE SEQUENCE [LARGE SCALE GENOMIC DNA]</scope>
</reference>
<accession>A0A3P7IG04</accession>
<dbReference type="AlphaFoldDB" id="A0A3P7IG04"/>
<organism evidence="1 2">
    <name type="scientific">Strongylus vulgaris</name>
    <name type="common">Blood worm</name>
    <dbReference type="NCBI Taxonomy" id="40348"/>
    <lineage>
        <taxon>Eukaryota</taxon>
        <taxon>Metazoa</taxon>
        <taxon>Ecdysozoa</taxon>
        <taxon>Nematoda</taxon>
        <taxon>Chromadorea</taxon>
        <taxon>Rhabditida</taxon>
        <taxon>Rhabditina</taxon>
        <taxon>Rhabditomorpha</taxon>
        <taxon>Strongyloidea</taxon>
        <taxon>Strongylidae</taxon>
        <taxon>Strongylus</taxon>
    </lineage>
</organism>
<keyword evidence="2" id="KW-1185">Reference proteome</keyword>
<proteinExistence type="predicted"/>
<dbReference type="EMBL" id="UYYB01023866">
    <property type="protein sequence ID" value="VDM72131.1"/>
    <property type="molecule type" value="Genomic_DNA"/>
</dbReference>